<sequence length="263" mass="30175">MDCHIGGTNHHGVAGVSHNQQVLGIHSCGDTDLTTDSSRPRVTGVNSPADLKVSRSVNEVKNRLYGWVEEAVLSQSSVIQGESLPELRQNIQLMEDSEAERDYTLEAAEPSDRELFTRLRVHLPFSDFQKDVMTRCHVAASQLHLNGWGFILAFERLFDPYEESIQEFKWHYFKVLAASGRRAFWLDDEGTPFSWVYWNPKVKDFTVHNLDLLEMAAFKFLVSLPVSLPKLSNFTCHWILDHDETEVGKFLGINFYLWFVRVV</sequence>
<reference evidence="1 2" key="1">
    <citation type="journal article" date="2023" name="Plants (Basel)">
        <title>Bridging the Gap: Combining Genomics and Transcriptomics Approaches to Understand Stylosanthes scabra, an Orphan Legume from the Brazilian Caatinga.</title>
        <authorList>
            <person name="Ferreira-Neto J.R.C."/>
            <person name="da Silva M.D."/>
            <person name="Binneck E."/>
            <person name="de Melo N.F."/>
            <person name="da Silva R.H."/>
            <person name="de Melo A.L.T.M."/>
            <person name="Pandolfi V."/>
            <person name="Bustamante F.O."/>
            <person name="Brasileiro-Vidal A.C."/>
            <person name="Benko-Iseppon A.M."/>
        </authorList>
    </citation>
    <scope>NUCLEOTIDE SEQUENCE [LARGE SCALE GENOMIC DNA]</scope>
    <source>
        <tissue evidence="1">Leaves</tissue>
    </source>
</reference>
<name>A0ABU6Q302_9FABA</name>
<gene>
    <name evidence="1" type="ORF">PIB30_000018</name>
</gene>
<dbReference type="Proteomes" id="UP001341840">
    <property type="component" value="Unassembled WGS sequence"/>
</dbReference>
<dbReference type="EMBL" id="JASCZI010000001">
    <property type="protein sequence ID" value="MED6105890.1"/>
    <property type="molecule type" value="Genomic_DNA"/>
</dbReference>
<protein>
    <submittedName>
        <fullName evidence="1">Uncharacterized protein</fullName>
    </submittedName>
</protein>
<evidence type="ECO:0000313" key="1">
    <source>
        <dbReference type="EMBL" id="MED6105890.1"/>
    </source>
</evidence>
<evidence type="ECO:0000313" key="2">
    <source>
        <dbReference type="Proteomes" id="UP001341840"/>
    </source>
</evidence>
<keyword evidence="2" id="KW-1185">Reference proteome</keyword>
<proteinExistence type="predicted"/>
<comment type="caution">
    <text evidence="1">The sequence shown here is derived from an EMBL/GenBank/DDBJ whole genome shotgun (WGS) entry which is preliminary data.</text>
</comment>
<accession>A0ABU6Q302</accession>
<organism evidence="1 2">
    <name type="scientific">Stylosanthes scabra</name>
    <dbReference type="NCBI Taxonomy" id="79078"/>
    <lineage>
        <taxon>Eukaryota</taxon>
        <taxon>Viridiplantae</taxon>
        <taxon>Streptophyta</taxon>
        <taxon>Embryophyta</taxon>
        <taxon>Tracheophyta</taxon>
        <taxon>Spermatophyta</taxon>
        <taxon>Magnoliopsida</taxon>
        <taxon>eudicotyledons</taxon>
        <taxon>Gunneridae</taxon>
        <taxon>Pentapetalae</taxon>
        <taxon>rosids</taxon>
        <taxon>fabids</taxon>
        <taxon>Fabales</taxon>
        <taxon>Fabaceae</taxon>
        <taxon>Papilionoideae</taxon>
        <taxon>50 kb inversion clade</taxon>
        <taxon>dalbergioids sensu lato</taxon>
        <taxon>Dalbergieae</taxon>
        <taxon>Pterocarpus clade</taxon>
        <taxon>Stylosanthes</taxon>
    </lineage>
</organism>